<sequence>MYNLLLGPPPRYARRRLLPLVVELRPQGLVVVSGLAALLGPSALCASVWPKGHPCTSLGLRACKTQKIKAMHNNKYDPLTLKKLLATKVPQKEPRKNA</sequence>
<proteinExistence type="predicted"/>
<protein>
    <submittedName>
        <fullName evidence="1">Uncharacterized protein</fullName>
    </submittedName>
</protein>
<dbReference type="EMBL" id="JH719942">
    <property type="protein sequence ID" value="EJF54313.1"/>
    <property type="molecule type" value="Genomic_DNA"/>
</dbReference>
<dbReference type="HOGENOM" id="CLU_2332050_0_0_10"/>
<accession>J1I7B2</accession>
<evidence type="ECO:0000313" key="1">
    <source>
        <dbReference type="EMBL" id="EJF54313.1"/>
    </source>
</evidence>
<organism evidence="1 2">
    <name type="scientific">Saprospira grandis DSM 2844</name>
    <dbReference type="NCBI Taxonomy" id="694433"/>
    <lineage>
        <taxon>Bacteria</taxon>
        <taxon>Pseudomonadati</taxon>
        <taxon>Bacteroidota</taxon>
        <taxon>Saprospiria</taxon>
        <taxon>Saprospirales</taxon>
        <taxon>Saprospiraceae</taxon>
        <taxon>Saprospira</taxon>
    </lineage>
</organism>
<dbReference type="Proteomes" id="UP000005113">
    <property type="component" value="Unassembled WGS sequence"/>
</dbReference>
<gene>
    <name evidence="1" type="ORF">SapgrDRAFT_2657</name>
</gene>
<name>J1I7B2_9BACT</name>
<evidence type="ECO:0000313" key="2">
    <source>
        <dbReference type="Proteomes" id="UP000005113"/>
    </source>
</evidence>
<dbReference type="AlphaFoldDB" id="J1I7B2"/>
<reference evidence="2" key="1">
    <citation type="journal article" date="2012" name="Stand. Genomic Sci.">
        <title>Permanent draft genome sequence of the gliding predator Saprospira grandis strain Sa g1 (= HR1).</title>
        <authorList>
            <person name="Mavromatis K."/>
            <person name="Chertkov O."/>
            <person name="Lapidus A."/>
            <person name="Nolan M."/>
            <person name="Lucas S."/>
            <person name="Tice H."/>
            <person name="Del Rio T.G."/>
            <person name="Cheng J.F."/>
            <person name="Han C."/>
            <person name="Tapia R."/>
            <person name="Bruce D."/>
            <person name="Goodwin L.A."/>
            <person name="Pitluck S."/>
            <person name="Huntemann M."/>
            <person name="Liolios K."/>
            <person name="Pagani I."/>
            <person name="Ivanova N."/>
            <person name="Mikhailova N."/>
            <person name="Pati A."/>
            <person name="Chen A."/>
            <person name="Palaniappan K."/>
            <person name="Land M."/>
            <person name="Brambilla E.M."/>
            <person name="Rohde M."/>
            <person name="Spring S."/>
            <person name="Goker M."/>
            <person name="Detter J.C."/>
            <person name="Bristow J."/>
            <person name="Eisen J.A."/>
            <person name="Markowitz V."/>
            <person name="Hugenholtz P."/>
            <person name="Kyrpides N.C."/>
            <person name="Klenk H.P."/>
            <person name="Woyke T."/>
        </authorList>
    </citation>
    <scope>NUCLEOTIDE SEQUENCE [LARGE SCALE GENOMIC DNA]</scope>
    <source>
        <strain evidence="2">DSM 2844</strain>
    </source>
</reference>